<evidence type="ECO:0000313" key="1">
    <source>
        <dbReference type="EMBL" id="QDU24073.1"/>
    </source>
</evidence>
<dbReference type="OrthoDB" id="279219at2"/>
<reference evidence="1 2" key="1">
    <citation type="submission" date="2019-02" db="EMBL/GenBank/DDBJ databases">
        <title>Deep-cultivation of Planctomycetes and their phenomic and genomic characterization uncovers novel biology.</title>
        <authorList>
            <person name="Wiegand S."/>
            <person name="Jogler M."/>
            <person name="Boedeker C."/>
            <person name="Pinto D."/>
            <person name="Vollmers J."/>
            <person name="Rivas-Marin E."/>
            <person name="Kohn T."/>
            <person name="Peeters S.H."/>
            <person name="Heuer A."/>
            <person name="Rast P."/>
            <person name="Oberbeckmann S."/>
            <person name="Bunk B."/>
            <person name="Jeske O."/>
            <person name="Meyerdierks A."/>
            <person name="Storesund J.E."/>
            <person name="Kallscheuer N."/>
            <person name="Luecker S."/>
            <person name="Lage O.M."/>
            <person name="Pohl T."/>
            <person name="Merkel B.J."/>
            <person name="Hornburger P."/>
            <person name="Mueller R.-W."/>
            <person name="Bruemmer F."/>
            <person name="Labrenz M."/>
            <person name="Spormann A.M."/>
            <person name="Op den Camp H."/>
            <person name="Overmann J."/>
            <person name="Amann R."/>
            <person name="Jetten M.S.M."/>
            <person name="Mascher T."/>
            <person name="Medema M.H."/>
            <person name="Devos D.P."/>
            <person name="Kaster A.-K."/>
            <person name="Ovreas L."/>
            <person name="Rohde M."/>
            <person name="Galperin M.Y."/>
            <person name="Jogler C."/>
        </authorList>
    </citation>
    <scope>NUCLEOTIDE SEQUENCE [LARGE SCALE GENOMIC DNA]</scope>
    <source>
        <strain evidence="1 2">ETA_A1</strain>
    </source>
</reference>
<dbReference type="KEGG" id="uli:ETAA1_60860"/>
<dbReference type="Pfam" id="PF22014">
    <property type="entry name" value="DUF6932"/>
    <property type="match status" value="1"/>
</dbReference>
<evidence type="ECO:0000313" key="2">
    <source>
        <dbReference type="Proteomes" id="UP000319576"/>
    </source>
</evidence>
<organism evidence="1 2">
    <name type="scientific">Urbifossiella limnaea</name>
    <dbReference type="NCBI Taxonomy" id="2528023"/>
    <lineage>
        <taxon>Bacteria</taxon>
        <taxon>Pseudomonadati</taxon>
        <taxon>Planctomycetota</taxon>
        <taxon>Planctomycetia</taxon>
        <taxon>Gemmatales</taxon>
        <taxon>Gemmataceae</taxon>
        <taxon>Urbifossiella</taxon>
    </lineage>
</organism>
<gene>
    <name evidence="1" type="ORF">ETAA1_60860</name>
</gene>
<dbReference type="Proteomes" id="UP000319576">
    <property type="component" value="Chromosome"/>
</dbReference>
<protein>
    <recommendedName>
        <fullName evidence="3">Polymerase nucleotidyl transferase domain-containing protein</fullName>
    </recommendedName>
</protein>
<sequence>MGLPAFNADGDLPPGVYLVTLADALARFGRGSAQRQVVAGRLARIHGLAASTGRLARFVVFGSFVTAKPDPRDVDVVLLMDDGFDVTATADDVAAVFDHAEADARLGASVFWATRSGAFGGEQAMIEYWQTRRDGRLRGILEIVPEQS</sequence>
<evidence type="ECO:0008006" key="3">
    <source>
        <dbReference type="Google" id="ProtNLM"/>
    </source>
</evidence>
<accession>A0A517Y2Q8</accession>
<dbReference type="RefSeq" id="WP_145244268.1">
    <property type="nucleotide sequence ID" value="NZ_CP036273.1"/>
</dbReference>
<proteinExistence type="predicted"/>
<dbReference type="EMBL" id="CP036273">
    <property type="protein sequence ID" value="QDU24073.1"/>
    <property type="molecule type" value="Genomic_DNA"/>
</dbReference>
<keyword evidence="2" id="KW-1185">Reference proteome</keyword>
<dbReference type="InterPro" id="IPR053860">
    <property type="entry name" value="DUF6932"/>
</dbReference>
<name>A0A517Y2Q8_9BACT</name>
<dbReference type="AlphaFoldDB" id="A0A517Y2Q8"/>